<comment type="caution">
    <text evidence="1">The sequence shown here is derived from an EMBL/GenBank/DDBJ whole genome shotgun (WGS) entry which is preliminary data.</text>
</comment>
<dbReference type="EMBL" id="CAAALY010274368">
    <property type="protein sequence ID" value="VEL42429.1"/>
    <property type="molecule type" value="Genomic_DNA"/>
</dbReference>
<feature type="non-terminal residue" evidence="1">
    <location>
        <position position="1"/>
    </location>
</feature>
<evidence type="ECO:0000313" key="1">
    <source>
        <dbReference type="EMBL" id="VEL42429.1"/>
    </source>
</evidence>
<proteinExistence type="predicted"/>
<reference evidence="1" key="1">
    <citation type="submission" date="2018-11" db="EMBL/GenBank/DDBJ databases">
        <authorList>
            <consortium name="Pathogen Informatics"/>
        </authorList>
    </citation>
    <scope>NUCLEOTIDE SEQUENCE</scope>
</reference>
<dbReference type="Proteomes" id="UP000784294">
    <property type="component" value="Unassembled WGS sequence"/>
</dbReference>
<evidence type="ECO:0000313" key="2">
    <source>
        <dbReference type="Proteomes" id="UP000784294"/>
    </source>
</evidence>
<accession>A0A3S5CVE7</accession>
<dbReference type="AlphaFoldDB" id="A0A3S5CVE7"/>
<organism evidence="1 2">
    <name type="scientific">Protopolystoma xenopodis</name>
    <dbReference type="NCBI Taxonomy" id="117903"/>
    <lineage>
        <taxon>Eukaryota</taxon>
        <taxon>Metazoa</taxon>
        <taxon>Spiralia</taxon>
        <taxon>Lophotrochozoa</taxon>
        <taxon>Platyhelminthes</taxon>
        <taxon>Monogenea</taxon>
        <taxon>Polyopisthocotylea</taxon>
        <taxon>Polystomatidea</taxon>
        <taxon>Polystomatidae</taxon>
        <taxon>Protopolystoma</taxon>
    </lineage>
</organism>
<dbReference type="OrthoDB" id="2186662at2759"/>
<sequence length="108" mass="11951">VATAKAWPNIDQLSLDYQKWLNQTGQDEAAAELRVRQKDIEGAINLYLRARMPGKAVRLLLTDSQLLTANRDLTERVAQITPTRLAMKLEPLLNLGALPCPSALLSSL</sequence>
<name>A0A3S5CVE7_9PLAT</name>
<protein>
    <submittedName>
        <fullName evidence="1">Uncharacterized protein</fullName>
    </submittedName>
</protein>
<gene>
    <name evidence="1" type="ORF">PXEA_LOCUS35869</name>
</gene>
<keyword evidence="2" id="KW-1185">Reference proteome</keyword>